<evidence type="ECO:0000313" key="2">
    <source>
        <dbReference type="Proteomes" id="UP000056109"/>
    </source>
</evidence>
<reference evidence="2" key="1">
    <citation type="submission" date="2014-09" db="EMBL/GenBank/DDBJ databases">
        <authorList>
            <person name="Illeghems K.G."/>
        </authorList>
    </citation>
    <scope>NUCLEOTIDE SEQUENCE [LARGE SCALE GENOMIC DNA]</scope>
    <source>
        <strain evidence="2">108B</strain>
    </source>
</reference>
<name>A0A0U5ESB1_9PROT</name>
<dbReference type="KEGG" id="asz:ASN_918"/>
<proteinExistence type="predicted"/>
<dbReference type="EMBL" id="LN606600">
    <property type="protein sequence ID" value="CEF40319.1"/>
    <property type="molecule type" value="Genomic_DNA"/>
</dbReference>
<accession>A0A0U5ESB1</accession>
<gene>
    <name evidence="1" type="ORF">ASN_918</name>
</gene>
<organism evidence="1 2">
    <name type="scientific">Acetobacter senegalensis</name>
    <dbReference type="NCBI Taxonomy" id="446692"/>
    <lineage>
        <taxon>Bacteria</taxon>
        <taxon>Pseudomonadati</taxon>
        <taxon>Pseudomonadota</taxon>
        <taxon>Alphaproteobacteria</taxon>
        <taxon>Acetobacterales</taxon>
        <taxon>Acetobacteraceae</taxon>
        <taxon>Acetobacter</taxon>
    </lineage>
</organism>
<evidence type="ECO:0000313" key="1">
    <source>
        <dbReference type="EMBL" id="CEF40319.1"/>
    </source>
</evidence>
<dbReference type="PATRIC" id="fig|446692.3.peg.912"/>
<dbReference type="AlphaFoldDB" id="A0A0U5ESB1"/>
<keyword evidence="2" id="KW-1185">Reference proteome</keyword>
<dbReference type="Proteomes" id="UP000056109">
    <property type="component" value="Chromosome I"/>
</dbReference>
<sequence length="324" mass="33747">MAQSGSFTSRALRITFRLLANAFGPSGADTVTLTGLRVTADITQAQFPTGEIATLRIEGLSPDLMNRLSLAAPDPTSQSASEVLVETEEGTSPAALVFQGGVTLAYADYTNAPDVVFMVQAFSTALPNAMAATPTSFRGAVPVATVLATVAGKAGLTLSCNGVGGTFHNPYLDGSPGQQLAYCMDMLPMRVSLGRGQLAVWPARMAGNALLADMQAENSGALSASETSLVQQAVSVSSETGLIGYPSWSAGGLAVRMLFNPQVSFNSVISLQSRYQPAGWGAQSGPVTTGLWVVTQVRHSLQSETPHGAWFTDIVAQAFQEHTA</sequence>
<protein>
    <submittedName>
        <fullName evidence="1">Burkholderia phage Bcep781 gp50</fullName>
    </submittedName>
</protein>
<dbReference type="GeneID" id="34782056"/>
<dbReference type="RefSeq" id="WP_058987270.1">
    <property type="nucleotide sequence ID" value="NZ_LN606600.1"/>
</dbReference>